<dbReference type="EMBL" id="CP045226">
    <property type="protein sequence ID" value="QFS43872.1"/>
    <property type="molecule type" value="Genomic_DNA"/>
</dbReference>
<reference evidence="2 3" key="1">
    <citation type="submission" date="2019-10" db="EMBL/GenBank/DDBJ databases">
        <title>Genomic and transcriptomic insights into the perfect genentic adaptation of a filamentous nitrogen-fixing cyanobacterium to rice fields.</title>
        <authorList>
            <person name="Chen Z."/>
        </authorList>
    </citation>
    <scope>NUCLEOTIDE SEQUENCE [LARGE SCALE GENOMIC DNA]</scope>
    <source>
        <strain evidence="2">CCNUC1</strain>
    </source>
</reference>
<name>A0A5P8VU04_9NOSO</name>
<organism evidence="2 3">
    <name type="scientific">Nostoc sphaeroides CCNUC1</name>
    <dbReference type="NCBI Taxonomy" id="2653204"/>
    <lineage>
        <taxon>Bacteria</taxon>
        <taxon>Bacillati</taxon>
        <taxon>Cyanobacteriota</taxon>
        <taxon>Cyanophyceae</taxon>
        <taxon>Nostocales</taxon>
        <taxon>Nostocaceae</taxon>
        <taxon>Nostoc</taxon>
    </lineage>
</organism>
<dbReference type="Pfam" id="PF13517">
    <property type="entry name" value="FG-GAP_3"/>
    <property type="match status" value="1"/>
</dbReference>
<proteinExistence type="predicted"/>
<protein>
    <submittedName>
        <fullName evidence="2">VCBS repeat-containing protein</fullName>
    </submittedName>
</protein>
<dbReference type="Proteomes" id="UP000326678">
    <property type="component" value="Chromosome Gxm1"/>
</dbReference>
<dbReference type="RefSeq" id="WP_152588414.1">
    <property type="nucleotide sequence ID" value="NZ_CP045226.1"/>
</dbReference>
<keyword evidence="3" id="KW-1185">Reference proteome</keyword>
<dbReference type="PANTHER" id="PTHR46580:SF4">
    <property type="entry name" value="ATP_GTP-BINDING PROTEIN"/>
    <property type="match status" value="1"/>
</dbReference>
<dbReference type="InterPro" id="IPR028994">
    <property type="entry name" value="Integrin_alpha_N"/>
</dbReference>
<dbReference type="AlphaFoldDB" id="A0A5P8VU04"/>
<keyword evidence="1" id="KW-0732">Signal</keyword>
<dbReference type="KEGG" id="nsh:GXM_01345"/>
<dbReference type="SUPFAM" id="SSF69318">
    <property type="entry name" value="Integrin alpha N-terminal domain"/>
    <property type="match status" value="1"/>
</dbReference>
<accession>A0A5P8VU04</accession>
<evidence type="ECO:0000256" key="1">
    <source>
        <dbReference type="ARBA" id="ARBA00022729"/>
    </source>
</evidence>
<dbReference type="Gene3D" id="2.40.128.340">
    <property type="match status" value="1"/>
</dbReference>
<sequence length="408" mass="44887">MPFDFNGDGRDDFIRQEKGAYAVDDILTAQVYLSNGNGTFSSQLLTDYTIMKGDFTNLIVADYNGDGRDDFIRQEKGAWAGDDILTAQVYLSNGNGTFSSQLLTDYTIMKGDFTNLIVGDYNGDGRDDFIRQEKGAYAVDDILTAQVYLSNGNGTFSSQLLTDYTIMKGDFTNLIVGDYNGDGRDDFIRQEKGAWAGDDILTAQVYLSNGNGTFSSQLLTDYTIMKGDFTNLIVGDYNGDGRDDFIRQEKGAYAVDDILTAQVYLSNGNGTFSSQLLTDYTIMKGDFTNLIVGDYNGDGRDDFIRQEKGAYAVDDILTAQVYLSNGNGTFSSQLLTDYTIMKGDFTNLIVADYNGDGRDDFIRQEKGAWAGDDILTAQVYLSNGNGTFSSQLLTDYTIMKGDLVNIIA</sequence>
<dbReference type="Gene3D" id="2.130.10.130">
    <property type="entry name" value="Integrin alpha, N-terminal"/>
    <property type="match status" value="2"/>
</dbReference>
<gene>
    <name evidence="2" type="ORF">GXM_01345</name>
</gene>
<evidence type="ECO:0000313" key="3">
    <source>
        <dbReference type="Proteomes" id="UP000326678"/>
    </source>
</evidence>
<dbReference type="PANTHER" id="PTHR46580">
    <property type="entry name" value="SENSOR KINASE-RELATED"/>
    <property type="match status" value="1"/>
</dbReference>
<evidence type="ECO:0000313" key="2">
    <source>
        <dbReference type="EMBL" id="QFS43872.1"/>
    </source>
</evidence>
<dbReference type="InterPro" id="IPR013517">
    <property type="entry name" value="FG-GAP"/>
</dbReference>